<dbReference type="GO" id="GO:0003677">
    <property type="term" value="F:DNA binding"/>
    <property type="evidence" value="ECO:0007669"/>
    <property type="project" value="UniProtKB-KW"/>
</dbReference>
<dbReference type="PANTHER" id="PTHR30405:SF25">
    <property type="entry name" value="RNA-GUIDED DNA ENDONUCLEASE INSQ-RELATED"/>
    <property type="match status" value="1"/>
</dbReference>
<feature type="domain" description="Cas12f1-like TNB" evidence="9">
    <location>
        <begin position="302"/>
        <end position="367"/>
    </location>
</feature>
<dbReference type="InterPro" id="IPR051399">
    <property type="entry name" value="RNA-guided_DNA_endo/Transpos"/>
</dbReference>
<sequence>MYPIELISFRQVLMRKTYRYRLYPTKAQEQAMGQQLREGCKLYNAALQERRDAWKKTGTSVNYYDQANQLKEIRTEGLIELANFSCCQDILRRVDKTYKSFFGRVKRGEKAGFPRFKPHQRFDSITFPSYGDGIRLLPSGKLRVQGVGILKVKLHRPVDGKIKTVTLKREAGKWYACFSVEVETLPLNDSLFAVGIDVGLESFAVLSDGTVIANPRQYRKAQARLRRAQRKVARRKKGSHRRKKAVRELQVAHAHIRNQRQDFHHKLAHRLVQSFGLIAIEDLNIKGLAGGMLAKSVHDAGWSGFFSKLTYKAESAGRLLIPVNPRGTSQRCSNCGTEVRKELKDRWHTCTSCGLSVSRDLNSAIEILRLGLSLVDVTLGFSPCVSTEAVCLS</sequence>
<reference evidence="11 12" key="1">
    <citation type="submission" date="2017-09" db="EMBL/GenBank/DDBJ databases">
        <title>Depth-based differentiation of microbial function through sediment-hosted aquifers and enrichment of novel symbionts in the deep terrestrial subsurface.</title>
        <authorList>
            <person name="Probst A.J."/>
            <person name="Ladd B."/>
            <person name="Jarett J.K."/>
            <person name="Geller-Mcgrath D.E."/>
            <person name="Sieber C.M."/>
            <person name="Emerson J.B."/>
            <person name="Anantharaman K."/>
            <person name="Thomas B.C."/>
            <person name="Malmstrom R."/>
            <person name="Stieglmeier M."/>
            <person name="Klingl A."/>
            <person name="Woyke T."/>
            <person name="Ryan C.M."/>
            <person name="Banfield J.F."/>
        </authorList>
    </citation>
    <scope>NUCLEOTIDE SEQUENCE [LARGE SCALE GENOMIC DNA]</scope>
    <source>
        <strain evidence="11">CG17_big_fil_post_rev_8_21_14_2_50_48_46</strain>
    </source>
</reference>
<dbReference type="GO" id="GO:0032196">
    <property type="term" value="P:transposition"/>
    <property type="evidence" value="ECO:0007669"/>
    <property type="project" value="UniProtKB-KW"/>
</dbReference>
<dbReference type="Pfam" id="PF07282">
    <property type="entry name" value="Cas12f1-like_TNB"/>
    <property type="match status" value="1"/>
</dbReference>
<evidence type="ECO:0000259" key="10">
    <source>
        <dbReference type="Pfam" id="PF12323"/>
    </source>
</evidence>
<evidence type="ECO:0000256" key="2">
    <source>
        <dbReference type="ARBA" id="ARBA00011044"/>
    </source>
</evidence>
<name>A0A2M7FZM2_9BACT</name>
<keyword evidence="5" id="KW-0862">Zinc</keyword>
<evidence type="ECO:0000313" key="12">
    <source>
        <dbReference type="Proteomes" id="UP000231019"/>
    </source>
</evidence>
<dbReference type="NCBIfam" id="NF040570">
    <property type="entry name" value="guided_TnpB"/>
    <property type="match status" value="1"/>
</dbReference>
<dbReference type="Pfam" id="PF12323">
    <property type="entry name" value="HTH_OrfB_IS605"/>
    <property type="match status" value="1"/>
</dbReference>
<feature type="domain" description="Transposase putative helix-turn-helix" evidence="10">
    <location>
        <begin position="14"/>
        <end position="58"/>
    </location>
</feature>
<dbReference type="NCBIfam" id="TIGR01766">
    <property type="entry name" value="IS200/IS605 family accessory protein TnpB-like domain"/>
    <property type="match status" value="1"/>
</dbReference>
<dbReference type="InterPro" id="IPR021027">
    <property type="entry name" value="Transposase_put_HTH"/>
</dbReference>
<keyword evidence="7" id="KW-0233">DNA recombination</keyword>
<protein>
    <submittedName>
        <fullName evidence="11">Transposase</fullName>
    </submittedName>
</protein>
<dbReference type="InterPro" id="IPR001959">
    <property type="entry name" value="Transposase"/>
</dbReference>
<evidence type="ECO:0000256" key="5">
    <source>
        <dbReference type="ARBA" id="ARBA00022833"/>
    </source>
</evidence>
<gene>
    <name evidence="11" type="ORF">COW36_21405</name>
</gene>
<evidence type="ECO:0000259" key="9">
    <source>
        <dbReference type="Pfam" id="PF07282"/>
    </source>
</evidence>
<keyword evidence="6" id="KW-0238">DNA-binding</keyword>
<evidence type="ECO:0000256" key="1">
    <source>
        <dbReference type="ARBA" id="ARBA00008761"/>
    </source>
</evidence>
<dbReference type="GO" id="GO:0046872">
    <property type="term" value="F:metal ion binding"/>
    <property type="evidence" value="ECO:0007669"/>
    <property type="project" value="UniProtKB-KW"/>
</dbReference>
<evidence type="ECO:0000256" key="3">
    <source>
        <dbReference type="ARBA" id="ARBA00022578"/>
    </source>
</evidence>
<comment type="similarity">
    <text evidence="1">In the C-terminal section; belongs to the transposase 35 family.</text>
</comment>
<dbReference type="GO" id="GO:0006310">
    <property type="term" value="P:DNA recombination"/>
    <property type="evidence" value="ECO:0007669"/>
    <property type="project" value="UniProtKB-KW"/>
</dbReference>
<evidence type="ECO:0000256" key="7">
    <source>
        <dbReference type="ARBA" id="ARBA00023172"/>
    </source>
</evidence>
<dbReference type="Proteomes" id="UP000231019">
    <property type="component" value="Unassembled WGS sequence"/>
</dbReference>
<evidence type="ECO:0000256" key="4">
    <source>
        <dbReference type="ARBA" id="ARBA00022723"/>
    </source>
</evidence>
<dbReference type="AlphaFoldDB" id="A0A2M7FZM2"/>
<proteinExistence type="inferred from homology"/>
<evidence type="ECO:0000313" key="11">
    <source>
        <dbReference type="EMBL" id="PIW14596.1"/>
    </source>
</evidence>
<accession>A0A2M7FZM2</accession>
<evidence type="ECO:0000256" key="6">
    <source>
        <dbReference type="ARBA" id="ARBA00023125"/>
    </source>
</evidence>
<dbReference type="InterPro" id="IPR010095">
    <property type="entry name" value="Cas12f1-like_TNB"/>
</dbReference>
<comment type="caution">
    <text evidence="11">The sequence shown here is derived from an EMBL/GenBank/DDBJ whole genome shotgun (WGS) entry which is preliminary data.</text>
</comment>
<dbReference type="PANTHER" id="PTHR30405">
    <property type="entry name" value="TRANSPOSASE"/>
    <property type="match status" value="1"/>
</dbReference>
<comment type="similarity">
    <text evidence="2">In the N-terminal section; belongs to the transposase 2 family.</text>
</comment>
<keyword evidence="3" id="KW-0815">Transposition</keyword>
<keyword evidence="4" id="KW-0479">Metal-binding</keyword>
<dbReference type="EMBL" id="PFFQ01000059">
    <property type="protein sequence ID" value="PIW14596.1"/>
    <property type="molecule type" value="Genomic_DNA"/>
</dbReference>
<organism evidence="11 12">
    <name type="scientific">bacterium (Candidatus Blackallbacteria) CG17_big_fil_post_rev_8_21_14_2_50_48_46</name>
    <dbReference type="NCBI Taxonomy" id="2014261"/>
    <lineage>
        <taxon>Bacteria</taxon>
        <taxon>Candidatus Blackallbacteria</taxon>
    </lineage>
</organism>
<evidence type="ECO:0000259" key="8">
    <source>
        <dbReference type="Pfam" id="PF01385"/>
    </source>
</evidence>
<feature type="domain" description="Probable transposase IS891/IS1136/IS1341" evidence="8">
    <location>
        <begin position="178"/>
        <end position="289"/>
    </location>
</feature>
<dbReference type="Pfam" id="PF01385">
    <property type="entry name" value="OrfB_IS605"/>
    <property type="match status" value="1"/>
</dbReference>